<dbReference type="GO" id="GO:0046872">
    <property type="term" value="F:metal ion binding"/>
    <property type="evidence" value="ECO:0007669"/>
    <property type="project" value="UniProtKB-KW"/>
</dbReference>
<dbReference type="InterPro" id="IPR000123">
    <property type="entry name" value="Reverse_transcriptase_msDNA"/>
</dbReference>
<dbReference type="PANTHER" id="PTHR34047:SF8">
    <property type="entry name" value="PROTEIN YKFC"/>
    <property type="match status" value="1"/>
</dbReference>
<reference evidence="11 12" key="1">
    <citation type="submission" date="2016-10" db="EMBL/GenBank/DDBJ databases">
        <authorList>
            <person name="de Groot N.N."/>
        </authorList>
    </citation>
    <scope>NUCLEOTIDE SEQUENCE [LARGE SCALE GENOMIC DNA]</scope>
    <source>
        <strain evidence="11">MBHS1</strain>
    </source>
</reference>
<keyword evidence="3" id="KW-0548">Nucleotidyltransferase</keyword>
<evidence type="ECO:0000256" key="7">
    <source>
        <dbReference type="ARBA" id="ARBA00023118"/>
    </source>
</evidence>
<dbReference type="PRINTS" id="PR00866">
    <property type="entry name" value="RNADNAPOLMS"/>
</dbReference>
<dbReference type="RefSeq" id="WP_103919185.1">
    <property type="nucleotide sequence ID" value="NZ_FMSV02000174.1"/>
</dbReference>
<keyword evidence="5" id="KW-0460">Magnesium</keyword>
<keyword evidence="7" id="KW-0051">Antiviral defense</keyword>
<comment type="catalytic activity">
    <reaction evidence="9">
        <text>DNA(n) + a 2'-deoxyribonucleoside 5'-triphosphate = DNA(n+1) + diphosphate</text>
        <dbReference type="Rhea" id="RHEA:22508"/>
        <dbReference type="Rhea" id="RHEA-COMP:17339"/>
        <dbReference type="Rhea" id="RHEA-COMP:17340"/>
        <dbReference type="ChEBI" id="CHEBI:33019"/>
        <dbReference type="ChEBI" id="CHEBI:61560"/>
        <dbReference type="ChEBI" id="CHEBI:173112"/>
        <dbReference type="EC" id="2.7.7.49"/>
    </reaction>
</comment>
<keyword evidence="6" id="KW-0695">RNA-directed DNA polymerase</keyword>
<dbReference type="CDD" id="cd01651">
    <property type="entry name" value="RT_G2_intron"/>
    <property type="match status" value="1"/>
</dbReference>
<evidence type="ECO:0000313" key="11">
    <source>
        <dbReference type="EMBL" id="SEH05219.1"/>
    </source>
</evidence>
<evidence type="ECO:0000256" key="6">
    <source>
        <dbReference type="ARBA" id="ARBA00022918"/>
    </source>
</evidence>
<dbReference type="GO" id="GO:0003723">
    <property type="term" value="F:RNA binding"/>
    <property type="evidence" value="ECO:0007669"/>
    <property type="project" value="InterPro"/>
</dbReference>
<dbReference type="InterPro" id="IPR013597">
    <property type="entry name" value="Mat_intron_G2"/>
</dbReference>
<dbReference type="GO" id="GO:0051607">
    <property type="term" value="P:defense response to virus"/>
    <property type="evidence" value="ECO:0007669"/>
    <property type="project" value="UniProtKB-KW"/>
</dbReference>
<evidence type="ECO:0000256" key="1">
    <source>
        <dbReference type="ARBA" id="ARBA00012493"/>
    </source>
</evidence>
<sequence>MELIEQVLDYSNVNKAYLHVTGNKGTKGVDGVTTNELADYMQCNWGRIRQEIAKGEYRPQAVLGVEIPKASGGKRMLGIPTVIDRLIQQSIHQVLYPMYDIEFSEYSYGFRIKRSAHQAIAQAQRYINEGHQYILDFDLKSFFDIVNQDYLMSLLNRKIKDKLLLKLIRRYLQSDMMLGGLAQQREQGMPQGSPLSPLLSNILLTELDKELEKRGLRFVRYADDFSIFVKSKKASLRVKRSITSFVENKLHLKINEGKSQICRPIQYFTLGYGFVPTYKTGEKGKYDLRVSPKSFERLKSKLKETTRKTLPLSLTQRLSKLEEITRGWINYYRFGKIVGKLKDLDTWVRNRLRYCIWKHWKKPNKRMRSFIRLGIPKGQAYAWSRSRMGGWAIAQSPIMKTTITIKRLQIKGYVSFLQQFFKVRKTMPEVQLKLSFI</sequence>
<dbReference type="InterPro" id="IPR030931">
    <property type="entry name" value="Group_II_RT_mat"/>
</dbReference>
<dbReference type="Proteomes" id="UP000236724">
    <property type="component" value="Unassembled WGS sequence"/>
</dbReference>
<dbReference type="GO" id="GO:0003964">
    <property type="term" value="F:RNA-directed DNA polymerase activity"/>
    <property type="evidence" value="ECO:0007669"/>
    <property type="project" value="UniProtKB-KW"/>
</dbReference>
<organism evidence="11 12">
    <name type="scientific">Candidatus Venteria ishoeyi</name>
    <dbReference type="NCBI Taxonomy" id="1899563"/>
    <lineage>
        <taxon>Bacteria</taxon>
        <taxon>Pseudomonadati</taxon>
        <taxon>Pseudomonadota</taxon>
        <taxon>Gammaproteobacteria</taxon>
        <taxon>Thiotrichales</taxon>
        <taxon>Thiotrichaceae</taxon>
        <taxon>Venteria</taxon>
    </lineage>
</organism>
<evidence type="ECO:0000256" key="3">
    <source>
        <dbReference type="ARBA" id="ARBA00022695"/>
    </source>
</evidence>
<accession>A0A1H6F7B7</accession>
<protein>
    <recommendedName>
        <fullName evidence="1">RNA-directed DNA polymerase</fullName>
        <ecNumber evidence="1">2.7.7.49</ecNumber>
    </recommendedName>
</protein>
<evidence type="ECO:0000259" key="10">
    <source>
        <dbReference type="PROSITE" id="PS50878"/>
    </source>
</evidence>
<keyword evidence="4" id="KW-0479">Metal-binding</keyword>
<dbReference type="InterPro" id="IPR043502">
    <property type="entry name" value="DNA/RNA_pol_sf"/>
</dbReference>
<evidence type="ECO:0000256" key="8">
    <source>
        <dbReference type="ARBA" id="ARBA00034120"/>
    </source>
</evidence>
<dbReference type="InterPro" id="IPR051083">
    <property type="entry name" value="GrpII_Intron_Splice-Mob/Def"/>
</dbReference>
<dbReference type="OrthoDB" id="9793236at2"/>
<gene>
    <name evidence="11" type="primary">ltrA_3</name>
    <name evidence="11" type="ORF">MBHS_01072</name>
</gene>
<dbReference type="SUPFAM" id="SSF56672">
    <property type="entry name" value="DNA/RNA polymerases"/>
    <property type="match status" value="1"/>
</dbReference>
<keyword evidence="12" id="KW-1185">Reference proteome</keyword>
<evidence type="ECO:0000256" key="4">
    <source>
        <dbReference type="ARBA" id="ARBA00022723"/>
    </source>
</evidence>
<dbReference type="PROSITE" id="PS50878">
    <property type="entry name" value="RT_POL"/>
    <property type="match status" value="1"/>
</dbReference>
<feature type="domain" description="Reverse transcriptase" evidence="10">
    <location>
        <begin position="46"/>
        <end position="274"/>
    </location>
</feature>
<comment type="similarity">
    <text evidence="8">Belongs to the bacterial reverse transcriptase family.</text>
</comment>
<proteinExistence type="inferred from homology"/>
<dbReference type="PANTHER" id="PTHR34047">
    <property type="entry name" value="NUCLEAR INTRON MATURASE 1, MITOCHONDRIAL-RELATED"/>
    <property type="match status" value="1"/>
</dbReference>
<dbReference type="Pfam" id="PF08388">
    <property type="entry name" value="GIIM"/>
    <property type="match status" value="1"/>
</dbReference>
<dbReference type="NCBIfam" id="TIGR04416">
    <property type="entry name" value="group_II_RT_mat"/>
    <property type="match status" value="1"/>
</dbReference>
<dbReference type="EMBL" id="FMSV02000174">
    <property type="protein sequence ID" value="SEH05219.1"/>
    <property type="molecule type" value="Genomic_DNA"/>
</dbReference>
<evidence type="ECO:0000256" key="2">
    <source>
        <dbReference type="ARBA" id="ARBA00022679"/>
    </source>
</evidence>
<evidence type="ECO:0000313" key="12">
    <source>
        <dbReference type="Proteomes" id="UP000236724"/>
    </source>
</evidence>
<evidence type="ECO:0000256" key="5">
    <source>
        <dbReference type="ARBA" id="ARBA00022842"/>
    </source>
</evidence>
<dbReference type="Pfam" id="PF00078">
    <property type="entry name" value="RVT_1"/>
    <property type="match status" value="1"/>
</dbReference>
<dbReference type="EC" id="2.7.7.49" evidence="1"/>
<dbReference type="AlphaFoldDB" id="A0A1H6F7B7"/>
<name>A0A1H6F7B7_9GAMM</name>
<keyword evidence="2" id="KW-0808">Transferase</keyword>
<dbReference type="InterPro" id="IPR000477">
    <property type="entry name" value="RT_dom"/>
</dbReference>
<evidence type="ECO:0000256" key="9">
    <source>
        <dbReference type="ARBA" id="ARBA00048173"/>
    </source>
</evidence>